<dbReference type="NCBIfam" id="TIGR01409">
    <property type="entry name" value="TAT_signal_seq"/>
    <property type="match status" value="1"/>
</dbReference>
<accession>A0ABP8C1P8</accession>
<dbReference type="PROSITE" id="PS51318">
    <property type="entry name" value="TAT"/>
    <property type="match status" value="1"/>
</dbReference>
<dbReference type="Pfam" id="PF00496">
    <property type="entry name" value="SBP_bac_5"/>
    <property type="match status" value="1"/>
</dbReference>
<dbReference type="PIRSF" id="PIRSF002741">
    <property type="entry name" value="MppA"/>
    <property type="match status" value="1"/>
</dbReference>
<proteinExistence type="predicted"/>
<dbReference type="PANTHER" id="PTHR30290">
    <property type="entry name" value="PERIPLASMIC BINDING COMPONENT OF ABC TRANSPORTER"/>
    <property type="match status" value="1"/>
</dbReference>
<dbReference type="EMBL" id="BAABAS010000006">
    <property type="protein sequence ID" value="GAA4232190.1"/>
    <property type="molecule type" value="Genomic_DNA"/>
</dbReference>
<reference evidence="4" key="1">
    <citation type="journal article" date="2019" name="Int. J. Syst. Evol. Microbiol.">
        <title>The Global Catalogue of Microorganisms (GCM) 10K type strain sequencing project: providing services to taxonomists for standard genome sequencing and annotation.</title>
        <authorList>
            <consortium name="The Broad Institute Genomics Platform"/>
            <consortium name="The Broad Institute Genome Sequencing Center for Infectious Disease"/>
            <person name="Wu L."/>
            <person name="Ma J."/>
        </authorList>
    </citation>
    <scope>NUCLEOTIDE SEQUENCE [LARGE SCALE GENOMIC DNA]</scope>
    <source>
        <strain evidence="4">JCM 17440</strain>
    </source>
</reference>
<keyword evidence="4" id="KW-1185">Reference proteome</keyword>
<dbReference type="PANTHER" id="PTHR30290:SF38">
    <property type="entry name" value="D,D-DIPEPTIDE-BINDING PERIPLASMIC PROTEIN DDPA-RELATED"/>
    <property type="match status" value="1"/>
</dbReference>
<name>A0ABP8C1P8_9ACTN</name>
<dbReference type="PROSITE" id="PS51257">
    <property type="entry name" value="PROKAR_LIPOPROTEIN"/>
    <property type="match status" value="1"/>
</dbReference>
<feature type="domain" description="Solute-binding protein family 5" evidence="2">
    <location>
        <begin position="95"/>
        <end position="424"/>
    </location>
</feature>
<sequence length="541" mass="59430">MTTQPRPGLSRRGFLGTAAVLGVTAAGGSLVACGDDNAAKPVGKPRKGGRLTIATGGAKGSDTLDPMLLNSVPVSFMARVLYDQLADYDNQMQYHLQMAELIEPNSNNDEWTIRIRQGIEFHNGKTLDADDVIFTFKRALTLPGSVIVGKFKPLVDPNNITKLDARTIRLKLKRPAATFQTALASPFKIVPVGYDPGNPVGTGPFKYKSFTPNRQWVVERFANYWNANGKSELSDHPAPASLGGKPYLDELVVNVINDDSARIDALVSGQVDAINMLQYSQIPIIEKNPRLELMESRTGAWTGIYMNAEQEPFNDVRVRQALRLAIDREQALTACLSGHGVVAHDLPEPFAPGYPKTLQRKRDVAKAKQLLKEAGKEGVSVELVAGPVSIEAVPMATVLARNAAEIGMNIKVRQVDTATLFGPNFHSWKFSVDKWPPQGNYLTLMSLTDLAESTSLTHLGGEDLSKLKSLYEQAQATSDKAKQDQLTQQMYQIQFDRGGWIIPFFANVENARNTRNAGWPKNDFSGRTFGNAHFEQVYLTS</sequence>
<dbReference type="InterPro" id="IPR030678">
    <property type="entry name" value="Peptide/Ni-bd"/>
</dbReference>
<organism evidence="3 4">
    <name type="scientific">Actinomadura meridiana</name>
    <dbReference type="NCBI Taxonomy" id="559626"/>
    <lineage>
        <taxon>Bacteria</taxon>
        <taxon>Bacillati</taxon>
        <taxon>Actinomycetota</taxon>
        <taxon>Actinomycetes</taxon>
        <taxon>Streptosporangiales</taxon>
        <taxon>Thermomonosporaceae</taxon>
        <taxon>Actinomadura</taxon>
    </lineage>
</organism>
<evidence type="ECO:0000259" key="2">
    <source>
        <dbReference type="Pfam" id="PF00496"/>
    </source>
</evidence>
<dbReference type="RefSeq" id="WP_344896634.1">
    <property type="nucleotide sequence ID" value="NZ_BAABAS010000006.1"/>
</dbReference>
<dbReference type="CDD" id="cd08503">
    <property type="entry name" value="PBP2_NikA_DppA_OppA_like_17"/>
    <property type="match status" value="1"/>
</dbReference>
<protein>
    <submittedName>
        <fullName evidence="3">ABC transporter substrate-binding protein</fullName>
    </submittedName>
</protein>
<dbReference type="Proteomes" id="UP001501710">
    <property type="component" value="Unassembled WGS sequence"/>
</dbReference>
<evidence type="ECO:0000256" key="1">
    <source>
        <dbReference type="ARBA" id="ARBA00022729"/>
    </source>
</evidence>
<comment type="caution">
    <text evidence="3">The sequence shown here is derived from an EMBL/GenBank/DDBJ whole genome shotgun (WGS) entry which is preliminary data.</text>
</comment>
<dbReference type="InterPro" id="IPR039424">
    <property type="entry name" value="SBP_5"/>
</dbReference>
<dbReference type="SUPFAM" id="SSF53850">
    <property type="entry name" value="Periplasmic binding protein-like II"/>
    <property type="match status" value="1"/>
</dbReference>
<evidence type="ECO:0000313" key="4">
    <source>
        <dbReference type="Proteomes" id="UP001501710"/>
    </source>
</evidence>
<evidence type="ECO:0000313" key="3">
    <source>
        <dbReference type="EMBL" id="GAA4232190.1"/>
    </source>
</evidence>
<gene>
    <name evidence="3" type="ORF">GCM10022254_31440</name>
</gene>
<dbReference type="InterPro" id="IPR000914">
    <property type="entry name" value="SBP_5_dom"/>
</dbReference>
<dbReference type="Gene3D" id="3.10.105.10">
    <property type="entry name" value="Dipeptide-binding Protein, Domain 3"/>
    <property type="match status" value="1"/>
</dbReference>
<dbReference type="InterPro" id="IPR006311">
    <property type="entry name" value="TAT_signal"/>
</dbReference>
<keyword evidence="1" id="KW-0732">Signal</keyword>
<dbReference type="InterPro" id="IPR019546">
    <property type="entry name" value="TAT_signal_bac_arc"/>
</dbReference>
<dbReference type="Gene3D" id="3.40.190.10">
    <property type="entry name" value="Periplasmic binding protein-like II"/>
    <property type="match status" value="1"/>
</dbReference>
<dbReference type="Gene3D" id="3.90.76.10">
    <property type="entry name" value="Dipeptide-binding Protein, Domain 1"/>
    <property type="match status" value="1"/>
</dbReference>